<organism evidence="3 4">
    <name type="scientific">Dentiradicibacter hellwigii</name>
    <dbReference type="NCBI Taxonomy" id="3149053"/>
    <lineage>
        <taxon>Bacteria</taxon>
        <taxon>Pseudomonadati</taxon>
        <taxon>Pseudomonadota</taxon>
        <taxon>Betaproteobacteria</taxon>
        <taxon>Rhodocyclales</taxon>
        <taxon>Rhodocyclaceae</taxon>
        <taxon>Dentiradicibacter</taxon>
    </lineage>
</organism>
<evidence type="ECO:0000313" key="4">
    <source>
        <dbReference type="Proteomes" id="UP001574673"/>
    </source>
</evidence>
<name>A0ABV4UF38_9RHOO</name>
<dbReference type="InterPro" id="IPR041238">
    <property type="entry name" value="Rap1a"/>
</dbReference>
<evidence type="ECO:0000256" key="1">
    <source>
        <dbReference type="SAM" id="SignalP"/>
    </source>
</evidence>
<feature type="domain" description="Rap1a immunity protein" evidence="2">
    <location>
        <begin position="55"/>
        <end position="125"/>
    </location>
</feature>
<dbReference type="EMBL" id="JBEUWX010000002">
    <property type="protein sequence ID" value="MFA9950202.1"/>
    <property type="molecule type" value="Genomic_DNA"/>
</dbReference>
<keyword evidence="1" id="KW-0732">Signal</keyword>
<gene>
    <name evidence="3" type="ORF">ABCS64_07705</name>
</gene>
<dbReference type="Proteomes" id="UP001574673">
    <property type="component" value="Unassembled WGS sequence"/>
</dbReference>
<proteinExistence type="predicted"/>
<accession>A0ABV4UF38</accession>
<protein>
    <submittedName>
        <fullName evidence="3">Rap1a/Tai family immunity protein</fullName>
    </submittedName>
</protein>
<keyword evidence="4" id="KW-1185">Reference proteome</keyword>
<dbReference type="Pfam" id="PF18602">
    <property type="entry name" value="Rap1a"/>
    <property type="match status" value="1"/>
</dbReference>
<dbReference type="RefSeq" id="WP_418891273.1">
    <property type="nucleotide sequence ID" value="NZ_JBEUWX010000002.1"/>
</dbReference>
<evidence type="ECO:0000313" key="3">
    <source>
        <dbReference type="EMBL" id="MFA9950202.1"/>
    </source>
</evidence>
<sequence>MFKLAHSIIFLLGISLFVNADAQVTKLASPIPDSQSLIISNNNLLAQDFFSAYMSQNLTERRYAEMYLLGVLDATEGTVWCDYYHIKTISLDEIIYSSFKKLDGKQMKKRASLVITDILKKRLSCKRDYQ</sequence>
<feature type="signal peptide" evidence="1">
    <location>
        <begin position="1"/>
        <end position="20"/>
    </location>
</feature>
<dbReference type="Gene3D" id="1.10.890.40">
    <property type="match status" value="1"/>
</dbReference>
<comment type="caution">
    <text evidence="3">The sequence shown here is derived from an EMBL/GenBank/DDBJ whole genome shotgun (WGS) entry which is preliminary data.</text>
</comment>
<reference evidence="4" key="1">
    <citation type="submission" date="2024-06" db="EMBL/GenBank/DDBJ databases">
        <title>Radixoralia hellwigii gen. nov., sp nov., isolated from a root canal in the human oral cavity.</title>
        <authorList>
            <person name="Bartsch S."/>
            <person name="Wittmer A."/>
            <person name="Schulz A.-K."/>
            <person name="Neumann-Schaal M."/>
            <person name="Wolf J."/>
            <person name="Gronow S."/>
            <person name="Tennert C."/>
            <person name="Haecker G."/>
            <person name="Cieplik F."/>
            <person name="Al-Ahmad A."/>
        </authorList>
    </citation>
    <scope>NUCLEOTIDE SEQUENCE [LARGE SCALE GENOMIC DNA]</scope>
    <source>
        <strain evidence="4">Wk13</strain>
    </source>
</reference>
<evidence type="ECO:0000259" key="2">
    <source>
        <dbReference type="Pfam" id="PF18602"/>
    </source>
</evidence>
<feature type="chain" id="PRO_5047026802" evidence="1">
    <location>
        <begin position="21"/>
        <end position="130"/>
    </location>
</feature>